<protein>
    <recommendedName>
        <fullName evidence="1">Abnormal cell migration protein 18-like fibronectin type I domain-containing protein</fullName>
    </recommendedName>
</protein>
<feature type="domain" description="Abnormal cell migration protein 18-like fibronectin type I" evidence="1">
    <location>
        <begin position="237"/>
        <end position="293"/>
    </location>
</feature>
<name>A0ABD2ITF0_HETSC</name>
<dbReference type="InterPro" id="IPR055119">
    <property type="entry name" value="Mig18_Fn1"/>
</dbReference>
<dbReference type="InterPro" id="IPR040282">
    <property type="entry name" value="Mig-18-like"/>
</dbReference>
<feature type="domain" description="Abnormal cell migration protein 18-like fibronectin type I" evidence="1">
    <location>
        <begin position="138"/>
        <end position="193"/>
    </location>
</feature>
<sequence length="304" mass="33258">MGGKGIFAPFPPSSGGGFDEGVKKGCQQLFRQMMALFPLFFAAFVLFGTVQNCVHNGITYRNGDEWLERSAFIMRCTVNANGSWRTEVAACTIPDGRRVAVNSAMEDGSDEWQCKMDGSGMVTLVQGANPNARCDGRPVGSIWQEKSFELECRPGGYRRLLACITEDGQRVPVNGTRVVNGFTMVCQQFGNGTVIFHGTKNVRPADPIYNRLGGGQQTYYGQSNGEVRCNDETGLPRTVGSFWTENHRFNKTCRPNGAVEVVNCVSKDGYQIPLNSQVIRAGAKYSCEMTPQGIIRFTAGPADE</sequence>
<evidence type="ECO:0000313" key="3">
    <source>
        <dbReference type="Proteomes" id="UP001620645"/>
    </source>
</evidence>
<accession>A0ABD2ITF0</accession>
<dbReference type="Pfam" id="PF23003">
    <property type="entry name" value="Fn1_2"/>
    <property type="match status" value="3"/>
</dbReference>
<keyword evidence="3" id="KW-1185">Reference proteome</keyword>
<dbReference type="EMBL" id="JBICCN010000254">
    <property type="protein sequence ID" value="KAL3083274.1"/>
    <property type="molecule type" value="Genomic_DNA"/>
</dbReference>
<proteinExistence type="predicted"/>
<comment type="caution">
    <text evidence="2">The sequence shown here is derived from an EMBL/GenBank/DDBJ whole genome shotgun (WGS) entry which is preliminary data.</text>
</comment>
<organism evidence="2 3">
    <name type="scientific">Heterodera schachtii</name>
    <name type="common">Sugarbeet cyst nematode worm</name>
    <name type="synonym">Tylenchus schachtii</name>
    <dbReference type="NCBI Taxonomy" id="97005"/>
    <lineage>
        <taxon>Eukaryota</taxon>
        <taxon>Metazoa</taxon>
        <taxon>Ecdysozoa</taxon>
        <taxon>Nematoda</taxon>
        <taxon>Chromadorea</taxon>
        <taxon>Rhabditida</taxon>
        <taxon>Tylenchina</taxon>
        <taxon>Tylenchomorpha</taxon>
        <taxon>Tylenchoidea</taxon>
        <taxon>Heteroderidae</taxon>
        <taxon>Heteroderinae</taxon>
        <taxon>Heterodera</taxon>
    </lineage>
</organism>
<feature type="domain" description="Abnormal cell migration protein 18-like fibronectin type I" evidence="1">
    <location>
        <begin position="52"/>
        <end position="120"/>
    </location>
</feature>
<evidence type="ECO:0000313" key="2">
    <source>
        <dbReference type="EMBL" id="KAL3083274.1"/>
    </source>
</evidence>
<dbReference type="Proteomes" id="UP001620645">
    <property type="component" value="Unassembled WGS sequence"/>
</dbReference>
<dbReference type="PANTHER" id="PTHR35572">
    <property type="entry name" value="PROTEIN CBG04538-RELATED"/>
    <property type="match status" value="1"/>
</dbReference>
<gene>
    <name evidence="2" type="ORF">niasHS_011076</name>
</gene>
<dbReference type="AlphaFoldDB" id="A0ABD2ITF0"/>
<evidence type="ECO:0000259" key="1">
    <source>
        <dbReference type="Pfam" id="PF23003"/>
    </source>
</evidence>
<reference evidence="2 3" key="1">
    <citation type="submission" date="2024-10" db="EMBL/GenBank/DDBJ databases">
        <authorList>
            <person name="Kim D."/>
        </authorList>
    </citation>
    <scope>NUCLEOTIDE SEQUENCE [LARGE SCALE GENOMIC DNA]</scope>
    <source>
        <strain evidence="2">Taebaek</strain>
    </source>
</reference>